<dbReference type="EMBL" id="VCYI01000013">
    <property type="protein sequence ID" value="MDN7013362.1"/>
    <property type="molecule type" value="Genomic_DNA"/>
</dbReference>
<keyword evidence="2" id="KW-1185">Reference proteome</keyword>
<accession>A0ABT8M2U7</accession>
<evidence type="ECO:0000313" key="2">
    <source>
        <dbReference type="Proteomes" id="UP001168423"/>
    </source>
</evidence>
<organism evidence="1 2">
    <name type="scientific">Methanoculleus methanifontis</name>
    <dbReference type="NCBI Taxonomy" id="2584086"/>
    <lineage>
        <taxon>Archaea</taxon>
        <taxon>Methanobacteriati</taxon>
        <taxon>Methanobacteriota</taxon>
        <taxon>Stenosarchaea group</taxon>
        <taxon>Methanomicrobia</taxon>
        <taxon>Methanomicrobiales</taxon>
        <taxon>Methanomicrobiaceae</taxon>
        <taxon>Methanoculleus</taxon>
    </lineage>
</organism>
<protein>
    <submittedName>
        <fullName evidence="1">Uncharacterized protein</fullName>
    </submittedName>
</protein>
<gene>
    <name evidence="1" type="ORF">FGW20_09985</name>
</gene>
<comment type="caution">
    <text evidence="1">The sequence shown here is derived from an EMBL/GenBank/DDBJ whole genome shotgun (WGS) entry which is preliminary data.</text>
</comment>
<sequence length="101" mass="11318">MFYTRGAIGGGMLGDIETLQRRAVMVEVEEIIQSTPNYADVREALRSRNFIPEQDDADVAVWVQPDLGIFVLLQMNLGGGYAGYRVAAYDNLEDHEVRLPE</sequence>
<name>A0ABT8M2U7_9EURY</name>
<evidence type="ECO:0000313" key="1">
    <source>
        <dbReference type="EMBL" id="MDN7013362.1"/>
    </source>
</evidence>
<reference evidence="1" key="1">
    <citation type="submission" date="2019-05" db="EMBL/GenBank/DDBJ databases">
        <title>Isolation and characterization of methanogens from the cold seep sediment at Four-Way Closure Ridge.</title>
        <authorList>
            <person name="You Y.-T."/>
            <person name="Chen S.-C."/>
            <person name="Zhang W.-L."/>
            <person name="Lai M.-C."/>
        </authorList>
    </citation>
    <scope>NUCLEOTIDE SEQUENCE</scope>
    <source>
        <strain evidence="1">FWC-SCC3</strain>
    </source>
</reference>
<dbReference type="Proteomes" id="UP001168423">
    <property type="component" value="Unassembled WGS sequence"/>
</dbReference>
<proteinExistence type="predicted"/>